<evidence type="ECO:0000313" key="2">
    <source>
        <dbReference type="EMBL" id="MPN08982.1"/>
    </source>
</evidence>
<feature type="region of interest" description="Disordered" evidence="1">
    <location>
        <begin position="18"/>
        <end position="66"/>
    </location>
</feature>
<organism evidence="2">
    <name type="scientific">bioreactor metagenome</name>
    <dbReference type="NCBI Taxonomy" id="1076179"/>
    <lineage>
        <taxon>unclassified sequences</taxon>
        <taxon>metagenomes</taxon>
        <taxon>ecological metagenomes</taxon>
    </lineage>
</organism>
<feature type="compositionally biased region" description="Basic and acidic residues" evidence="1">
    <location>
        <begin position="52"/>
        <end position="66"/>
    </location>
</feature>
<evidence type="ECO:0000256" key="1">
    <source>
        <dbReference type="SAM" id="MobiDB-lite"/>
    </source>
</evidence>
<dbReference type="AlphaFoldDB" id="A0A645F621"/>
<comment type="caution">
    <text evidence="2">The sequence shown here is derived from an EMBL/GenBank/DDBJ whole genome shotgun (WGS) entry which is preliminary data.</text>
</comment>
<proteinExistence type="predicted"/>
<accession>A0A645F621</accession>
<name>A0A645F621_9ZZZZ</name>
<sequence length="66" mass="7284">MDLCSLSADYHLRCRSRLESQTTANPVRDGESNQRRPGGDCKRYRNIGAAKEGGRGHRGLGHDQDG</sequence>
<gene>
    <name evidence="2" type="ORF">SDC9_156270</name>
</gene>
<protein>
    <submittedName>
        <fullName evidence="2">Uncharacterized protein</fullName>
    </submittedName>
</protein>
<dbReference type="EMBL" id="VSSQ01055082">
    <property type="protein sequence ID" value="MPN08982.1"/>
    <property type="molecule type" value="Genomic_DNA"/>
</dbReference>
<feature type="compositionally biased region" description="Basic and acidic residues" evidence="1">
    <location>
        <begin position="28"/>
        <end position="43"/>
    </location>
</feature>
<reference evidence="2" key="1">
    <citation type="submission" date="2019-08" db="EMBL/GenBank/DDBJ databases">
        <authorList>
            <person name="Kucharzyk K."/>
            <person name="Murdoch R.W."/>
            <person name="Higgins S."/>
            <person name="Loffler F."/>
        </authorList>
    </citation>
    <scope>NUCLEOTIDE SEQUENCE</scope>
</reference>